<dbReference type="InterPro" id="IPR027417">
    <property type="entry name" value="P-loop_NTPase"/>
</dbReference>
<name>A0A4U1B4M0_9GAMM</name>
<proteinExistence type="predicted"/>
<accession>A0A4U1B4M0</accession>
<dbReference type="PANTHER" id="PTHR13696:SF99">
    <property type="entry name" value="COBYRINIC ACID AC-DIAMIDE SYNTHASE"/>
    <property type="match status" value="1"/>
</dbReference>
<dbReference type="EMBL" id="SWDB01000027">
    <property type="protein sequence ID" value="TKB44704.1"/>
    <property type="molecule type" value="Genomic_DNA"/>
</dbReference>
<sequence>MSKIIALYNNKGGVSKTTTNFNLGAYLSSIGKKVLIVDCDPQCNITELFFASRDDLDDPEASLPGTSIYEALLPRFKGQQGAIDQNTIELTEHNVYPSMYLFRGDLEFSRAETYLGTAWNQAVTENIHEKNTYIVLNNLLRSLMIEREFDYILCDVGPSTGAITKSVIVCCDEIVIPLVPDRFCYQAVRLLGNVISEWIDRHQIISQSLEPYGIEPFPGQPKLAGTILQNFKVHAGAKAKASYIKWQDKISEEIESSLCKDGKFSAKEGFDLKKPYVASIKDVAVLAPVAQLFGRAIFDIEQEHTKEASSNGQMYYGSVWQPWKDRMEEYKAEIQKIAEAFE</sequence>
<dbReference type="InterPro" id="IPR050678">
    <property type="entry name" value="DNA_Partitioning_ATPase"/>
</dbReference>
<comment type="caution">
    <text evidence="2">The sequence shown here is derived from an EMBL/GenBank/DDBJ whole genome shotgun (WGS) entry which is preliminary data.</text>
</comment>
<feature type="domain" description="AAA" evidence="1">
    <location>
        <begin position="2"/>
        <end position="201"/>
    </location>
</feature>
<dbReference type="PRINTS" id="PR00091">
    <property type="entry name" value="NITROGNASEII"/>
</dbReference>
<dbReference type="OrthoDB" id="9815116at2"/>
<dbReference type="Proteomes" id="UP000307999">
    <property type="component" value="Unassembled WGS sequence"/>
</dbReference>
<dbReference type="AlphaFoldDB" id="A0A4U1B4M0"/>
<evidence type="ECO:0000313" key="3">
    <source>
        <dbReference type="Proteomes" id="UP000307999"/>
    </source>
</evidence>
<dbReference type="CDD" id="cd02042">
    <property type="entry name" value="ParAB_family"/>
    <property type="match status" value="1"/>
</dbReference>
<protein>
    <submittedName>
        <fullName evidence="2">ParA family protein</fullName>
    </submittedName>
</protein>
<keyword evidence="3" id="KW-1185">Reference proteome</keyword>
<evidence type="ECO:0000259" key="1">
    <source>
        <dbReference type="Pfam" id="PF13614"/>
    </source>
</evidence>
<dbReference type="RefSeq" id="WP_136736238.1">
    <property type="nucleotide sequence ID" value="NZ_SWDB01000027.1"/>
</dbReference>
<gene>
    <name evidence="2" type="ORF">E8M12_11260</name>
</gene>
<organism evidence="2 3">
    <name type="scientific">Thalassotalea mangrovi</name>
    <dbReference type="NCBI Taxonomy" id="2572245"/>
    <lineage>
        <taxon>Bacteria</taxon>
        <taxon>Pseudomonadati</taxon>
        <taxon>Pseudomonadota</taxon>
        <taxon>Gammaproteobacteria</taxon>
        <taxon>Alteromonadales</taxon>
        <taxon>Colwelliaceae</taxon>
        <taxon>Thalassotalea</taxon>
    </lineage>
</organism>
<evidence type="ECO:0000313" key="2">
    <source>
        <dbReference type="EMBL" id="TKB44704.1"/>
    </source>
</evidence>
<dbReference type="InterPro" id="IPR025669">
    <property type="entry name" value="AAA_dom"/>
</dbReference>
<dbReference type="PANTHER" id="PTHR13696">
    <property type="entry name" value="P-LOOP CONTAINING NUCLEOSIDE TRIPHOSPHATE HYDROLASE"/>
    <property type="match status" value="1"/>
</dbReference>
<dbReference type="Pfam" id="PF13614">
    <property type="entry name" value="AAA_31"/>
    <property type="match status" value="1"/>
</dbReference>
<reference evidence="2 3" key="1">
    <citation type="submission" date="2019-04" db="EMBL/GenBank/DDBJ databases">
        <title>Thalassotalea guangxiensis sp. nov., isolated from sediment of the coastal wetland.</title>
        <authorList>
            <person name="Zheng S."/>
            <person name="Zhang D."/>
        </authorList>
    </citation>
    <scope>NUCLEOTIDE SEQUENCE [LARGE SCALE GENOMIC DNA]</scope>
    <source>
        <strain evidence="2 3">ZS-4</strain>
    </source>
</reference>
<dbReference type="SUPFAM" id="SSF52540">
    <property type="entry name" value="P-loop containing nucleoside triphosphate hydrolases"/>
    <property type="match status" value="1"/>
</dbReference>
<dbReference type="Gene3D" id="3.40.50.300">
    <property type="entry name" value="P-loop containing nucleotide triphosphate hydrolases"/>
    <property type="match status" value="1"/>
</dbReference>